<protein>
    <submittedName>
        <fullName evidence="2">Uncharacterized protein</fullName>
    </submittedName>
</protein>
<evidence type="ECO:0000256" key="1">
    <source>
        <dbReference type="SAM" id="MobiDB-lite"/>
    </source>
</evidence>
<feature type="compositionally biased region" description="Basic and acidic residues" evidence="1">
    <location>
        <begin position="1"/>
        <end position="21"/>
    </location>
</feature>
<evidence type="ECO:0000313" key="2">
    <source>
        <dbReference type="EMBL" id="TVZ68139.1"/>
    </source>
</evidence>
<organism evidence="2">
    <name type="scientific">Serratia fonticola</name>
    <dbReference type="NCBI Taxonomy" id="47917"/>
    <lineage>
        <taxon>Bacteria</taxon>
        <taxon>Pseudomonadati</taxon>
        <taxon>Pseudomonadota</taxon>
        <taxon>Gammaproteobacteria</taxon>
        <taxon>Enterobacterales</taxon>
        <taxon>Yersiniaceae</taxon>
        <taxon>Serratia</taxon>
    </lineage>
</organism>
<name>A0A542BL93_SERFO</name>
<feature type="region of interest" description="Disordered" evidence="1">
    <location>
        <begin position="1"/>
        <end position="24"/>
    </location>
</feature>
<comment type="caution">
    <text evidence="2">The sequence shown here is derived from an EMBL/GenBank/DDBJ whole genome shotgun (WGS) entry which is preliminary data.</text>
</comment>
<dbReference type="AlphaFoldDB" id="A0A542BL93"/>
<sequence>MGKTDDDHTPAHLNAKERRSDTAWQKQYPTLMRLSLRPEPPNRRIPQLMHNVCLIVEFYS</sequence>
<dbReference type="EMBL" id="VISQ01000001">
    <property type="protein sequence ID" value="TVZ68139.1"/>
    <property type="molecule type" value="Genomic_DNA"/>
</dbReference>
<reference evidence="2" key="1">
    <citation type="submission" date="2019-06" db="EMBL/GenBank/DDBJ databases">
        <authorList>
            <person name="Deangelis K."/>
            <person name="Huntemann M."/>
            <person name="Clum A."/>
            <person name="Pillay M."/>
            <person name="Palaniappan K."/>
            <person name="Varghese N."/>
            <person name="Mikhailova N."/>
            <person name="Stamatis D."/>
            <person name="Reddy T."/>
            <person name="Daum C."/>
            <person name="Shapiro N."/>
            <person name="Ivanova N."/>
            <person name="Kyrpides N."/>
            <person name="Woyke T."/>
        </authorList>
    </citation>
    <scope>NUCLEOTIDE SEQUENCE [LARGE SCALE GENOMIC DNA]</scope>
    <source>
        <strain evidence="2">128R</strain>
    </source>
</reference>
<reference evidence="2" key="2">
    <citation type="submission" date="2019-08" db="EMBL/GenBank/DDBJ databases">
        <title>Investigation of anaerobic lignin degradation for improved lignocellulosic biofuels.</title>
        <authorList>
            <person name="Deangelis K.PhD."/>
        </authorList>
    </citation>
    <scope>NUCLEOTIDE SEQUENCE [LARGE SCALE GENOMIC DNA]</scope>
    <source>
        <strain evidence="2">128R</strain>
    </source>
</reference>
<proteinExistence type="predicted"/>
<gene>
    <name evidence="2" type="ORF">FHU10_0558</name>
</gene>
<accession>A0A542BL93</accession>